<gene>
    <name evidence="4" type="primary">ompA</name>
    <name evidence="4" type="ORF">MYVALT_G_02390</name>
</gene>
<evidence type="ECO:0000313" key="4">
    <source>
        <dbReference type="EMBL" id="CAG7598109.1"/>
    </source>
</evidence>
<dbReference type="PANTHER" id="PTHR30329:SF21">
    <property type="entry name" value="LIPOPROTEIN YIAD-RELATED"/>
    <property type="match status" value="1"/>
</dbReference>
<protein>
    <submittedName>
        <fullName evidence="4">Outer membrane protein A</fullName>
    </submittedName>
</protein>
<dbReference type="AlphaFoldDB" id="A0A916JSM2"/>
<evidence type="ECO:0000256" key="1">
    <source>
        <dbReference type="PROSITE-ProRule" id="PRU00473"/>
    </source>
</evidence>
<name>A0A916JSM2_9BURK</name>
<keyword evidence="5" id="KW-1185">Reference proteome</keyword>
<dbReference type="InterPro" id="IPR006665">
    <property type="entry name" value="OmpA-like"/>
</dbReference>
<dbReference type="KEGG" id="vtr:MYVALT_G_02390"/>
<accession>A0A916JSM2</accession>
<feature type="domain" description="OmpA-like" evidence="3">
    <location>
        <begin position="94"/>
        <end position="217"/>
    </location>
</feature>
<dbReference type="PANTHER" id="PTHR30329">
    <property type="entry name" value="STATOR ELEMENT OF FLAGELLAR MOTOR COMPLEX"/>
    <property type="match status" value="1"/>
</dbReference>
<dbReference type="GO" id="GO:0016020">
    <property type="term" value="C:membrane"/>
    <property type="evidence" value="ECO:0007669"/>
    <property type="project" value="UniProtKB-UniRule"/>
</dbReference>
<feature type="signal peptide" evidence="2">
    <location>
        <begin position="1"/>
        <end position="22"/>
    </location>
</feature>
<feature type="chain" id="PRO_5037963665" evidence="2">
    <location>
        <begin position="23"/>
        <end position="230"/>
    </location>
</feature>
<dbReference type="Pfam" id="PF00691">
    <property type="entry name" value="OmpA"/>
    <property type="match status" value="1"/>
</dbReference>
<sequence length="230" mass="25196">MNKILKLAFIAATSVIAVSASAHPLLASRQVLSDNWVNSTGELMWMNGTGELCWRDAFWTPTTTYTKYDDGALLTQVYDDAPSVPLPAAPGPIITSPKVTYQADILFNFDKAALPAKAEKLDKLVMKIRGLNLKRVVALGYSDKIGSDKYNNCLSLRRAQAVKTYLISKGIPADLIYAEGKGKSNPLVITCQQKNCKPLIVCLAPNRRVEVEVIATTSQPQNKLTLSQLR</sequence>
<proteinExistence type="predicted"/>
<reference evidence="4 5" key="1">
    <citation type="submission" date="2021-06" db="EMBL/GenBank/DDBJ databases">
        <authorList>
            <person name="Szabo G."/>
        </authorList>
    </citation>
    <scope>NUCLEOTIDE SEQUENCE [LARGE SCALE GENOMIC DNA]</scope>
    <source>
        <strain evidence="4">MYVALT</strain>
    </source>
</reference>
<dbReference type="EMBL" id="OU343031">
    <property type="protein sequence ID" value="CAG7598109.1"/>
    <property type="molecule type" value="Genomic_DNA"/>
</dbReference>
<evidence type="ECO:0000313" key="5">
    <source>
        <dbReference type="Proteomes" id="UP000693996"/>
    </source>
</evidence>
<dbReference type="Proteomes" id="UP000693996">
    <property type="component" value="Chromosome"/>
</dbReference>
<dbReference type="InterPro" id="IPR050330">
    <property type="entry name" value="Bact_OuterMem_StrucFunc"/>
</dbReference>
<dbReference type="CDD" id="cd07185">
    <property type="entry name" value="OmpA_C-like"/>
    <property type="match status" value="1"/>
</dbReference>
<keyword evidence="2" id="KW-0732">Signal</keyword>
<evidence type="ECO:0000259" key="3">
    <source>
        <dbReference type="PROSITE" id="PS51123"/>
    </source>
</evidence>
<evidence type="ECO:0000256" key="2">
    <source>
        <dbReference type="SAM" id="SignalP"/>
    </source>
</evidence>
<dbReference type="PROSITE" id="PS51123">
    <property type="entry name" value="OMPA_2"/>
    <property type="match status" value="1"/>
</dbReference>
<dbReference type="RefSeq" id="WP_216796534.1">
    <property type="nucleotide sequence ID" value="NZ_OU343031.1"/>
</dbReference>
<organism evidence="4 5">
    <name type="scientific">Candidatus Vallotiella hemipterorum</name>
    <dbReference type="NCBI Taxonomy" id="1177213"/>
    <lineage>
        <taxon>Bacteria</taxon>
        <taxon>Pseudomonadati</taxon>
        <taxon>Pseudomonadota</taxon>
        <taxon>Betaproteobacteria</taxon>
        <taxon>Burkholderiales</taxon>
        <taxon>Burkholderiaceae</taxon>
        <taxon>Candidatus Vallotiella</taxon>
    </lineage>
</organism>
<keyword evidence="1" id="KW-0472">Membrane</keyword>